<evidence type="ECO:0000256" key="11">
    <source>
        <dbReference type="ARBA" id="ARBA00047550"/>
    </source>
</evidence>
<dbReference type="EC" id="1.1.1.302" evidence="4"/>
<comment type="caution">
    <text evidence="14">The sequence shown here is derived from an EMBL/GenBank/DDBJ whole genome shotgun (WGS) entry which is preliminary data.</text>
</comment>
<sequence length="282" mass="30549">MSDITQLSEDDRTFLDSYLPQDACNAATNETSSSGLQQSHRVRASATEKHDLPFVTLTYASSLDSMIALAPGARTTLSGPKTKSMTHYLRLQYDAILIGAGTAATDDPGLNCRYPKATLNDQPRPVIVDPNRRWKGESKKAFRLAAESQGKAPWIVTRASDTSSLDPLLQIGGNYLKLEDDHPSSSDTAISWVAILRALKQRGINSVMIEGGATVINTLLSLPDLVDSIIITVAPTFLGQGGVAVSPAPKTENGQRINSAWLDKPSWRQFGNDVVLCGRLRR</sequence>
<dbReference type="SUPFAM" id="SSF53597">
    <property type="entry name" value="Dihydrofolate reductase-like"/>
    <property type="match status" value="1"/>
</dbReference>
<keyword evidence="15" id="KW-1185">Reference proteome</keyword>
<dbReference type="PANTHER" id="PTHR38011">
    <property type="entry name" value="DIHYDROFOLATE REDUCTASE FAMILY PROTEIN (AFU_ORTHOLOGUE AFUA_8G06820)"/>
    <property type="match status" value="1"/>
</dbReference>
<keyword evidence="6" id="KW-0686">Riboflavin biosynthesis</keyword>
<dbReference type="AlphaFoldDB" id="A0A8H6RI72"/>
<dbReference type="Pfam" id="PF01872">
    <property type="entry name" value="RibD_C"/>
    <property type="match status" value="1"/>
</dbReference>
<dbReference type="Gene3D" id="3.40.430.10">
    <property type="entry name" value="Dihydrofolate Reductase, subunit A"/>
    <property type="match status" value="1"/>
</dbReference>
<evidence type="ECO:0000256" key="3">
    <source>
        <dbReference type="ARBA" id="ARBA00009723"/>
    </source>
</evidence>
<comment type="pathway">
    <text evidence="2">Cofactor biosynthesis; riboflavin biosynthesis.</text>
</comment>
<dbReference type="InterPro" id="IPR050765">
    <property type="entry name" value="Riboflavin_Biosynth_HTPR"/>
</dbReference>
<evidence type="ECO:0000256" key="4">
    <source>
        <dbReference type="ARBA" id="ARBA00012851"/>
    </source>
</evidence>
<accession>A0A8H6RI72</accession>
<evidence type="ECO:0000256" key="7">
    <source>
        <dbReference type="ARBA" id="ARBA00022857"/>
    </source>
</evidence>
<dbReference type="GO" id="GO:0009231">
    <property type="term" value="P:riboflavin biosynthetic process"/>
    <property type="evidence" value="ECO:0007669"/>
    <property type="project" value="UniProtKB-KW"/>
</dbReference>
<reference evidence="14" key="1">
    <citation type="submission" date="2020-04" db="EMBL/GenBank/DDBJ databases">
        <title>Draft genome resource of the tomato pathogen Pseudocercospora fuligena.</title>
        <authorList>
            <person name="Zaccaron A."/>
        </authorList>
    </citation>
    <scope>NUCLEOTIDE SEQUENCE</scope>
    <source>
        <strain evidence="14">PF001</strain>
    </source>
</reference>
<evidence type="ECO:0000313" key="15">
    <source>
        <dbReference type="Proteomes" id="UP000660729"/>
    </source>
</evidence>
<comment type="catalytic activity">
    <reaction evidence="11">
        <text>2,5-diamino-6-(1-D-ribitylamino)pyrimidin-4(3H)-one 5'-phosphate + NAD(+) = 2,5-diamino-6-(1-D-ribosylamino)pyrimidin-4(3H)-one 5'-phosphate + NADH + H(+)</text>
        <dbReference type="Rhea" id="RHEA:27274"/>
        <dbReference type="ChEBI" id="CHEBI:15378"/>
        <dbReference type="ChEBI" id="CHEBI:57540"/>
        <dbReference type="ChEBI" id="CHEBI:57945"/>
        <dbReference type="ChEBI" id="CHEBI:58890"/>
        <dbReference type="ChEBI" id="CHEBI:59545"/>
        <dbReference type="EC" id="1.1.1.302"/>
    </reaction>
</comment>
<feature type="domain" description="Bacterial bifunctional deaminase-reductase C-terminal" evidence="13">
    <location>
        <begin position="53"/>
        <end position="276"/>
    </location>
</feature>
<keyword evidence="7" id="KW-0521">NADP</keyword>
<evidence type="ECO:0000259" key="13">
    <source>
        <dbReference type="Pfam" id="PF01872"/>
    </source>
</evidence>
<evidence type="ECO:0000256" key="9">
    <source>
        <dbReference type="ARBA" id="ARBA00030073"/>
    </source>
</evidence>
<dbReference type="EMBL" id="JABCIY010000169">
    <property type="protein sequence ID" value="KAF7190491.1"/>
    <property type="molecule type" value="Genomic_DNA"/>
</dbReference>
<name>A0A8H6RI72_9PEZI</name>
<proteinExistence type="inferred from homology"/>
<evidence type="ECO:0000256" key="1">
    <source>
        <dbReference type="ARBA" id="ARBA00003555"/>
    </source>
</evidence>
<comment type="catalytic activity">
    <reaction evidence="12">
        <text>2,5-diamino-6-(1-D-ribitylamino)pyrimidin-4(3H)-one 5'-phosphate + NADP(+) = 2,5-diamino-6-(1-D-ribosylamino)pyrimidin-4(3H)-one 5'-phosphate + NADPH + H(+)</text>
        <dbReference type="Rhea" id="RHEA:27278"/>
        <dbReference type="ChEBI" id="CHEBI:15378"/>
        <dbReference type="ChEBI" id="CHEBI:57783"/>
        <dbReference type="ChEBI" id="CHEBI:58349"/>
        <dbReference type="ChEBI" id="CHEBI:58890"/>
        <dbReference type="ChEBI" id="CHEBI:59545"/>
        <dbReference type="EC" id="1.1.1.302"/>
    </reaction>
</comment>
<protein>
    <recommendedName>
        <fullName evidence="5">2,5-diamino-6-ribosylamino-4(3H)-pyrimidinone 5'-phosphate reductase</fullName>
        <ecNumber evidence="4">1.1.1.302</ecNumber>
    </recommendedName>
    <alternativeName>
        <fullName evidence="10">2,5-diamino-6-(5-phospho-D-ribosylamino)pyrimidin-4(3H)-one reductase</fullName>
    </alternativeName>
    <alternativeName>
        <fullName evidence="9">2,5-diamino-6-ribitylamino-4(3H)-pyrimidinone 5'-phosphate synthase</fullName>
    </alternativeName>
</protein>
<dbReference type="Proteomes" id="UP000660729">
    <property type="component" value="Unassembled WGS sequence"/>
</dbReference>
<evidence type="ECO:0000256" key="5">
    <source>
        <dbReference type="ARBA" id="ARBA00015035"/>
    </source>
</evidence>
<evidence type="ECO:0000256" key="10">
    <source>
        <dbReference type="ARBA" id="ARBA00031630"/>
    </source>
</evidence>
<keyword evidence="8" id="KW-0560">Oxidoreductase</keyword>
<evidence type="ECO:0000256" key="6">
    <source>
        <dbReference type="ARBA" id="ARBA00022619"/>
    </source>
</evidence>
<comment type="function">
    <text evidence="1">Catalyzes an early step in riboflavin biosynthesis, the NADPH-dependent reduction of the ribose side chain of 2,5-diamino-6-ribosylamino-4(3H)-pyrimidinone 5'-phosphate, yielding 2,5-diamino-6-ribitylamino-4(3H)-pyrimidinone 5'-phosphate.</text>
</comment>
<evidence type="ECO:0000256" key="2">
    <source>
        <dbReference type="ARBA" id="ARBA00005104"/>
    </source>
</evidence>
<evidence type="ECO:0000256" key="8">
    <source>
        <dbReference type="ARBA" id="ARBA00023002"/>
    </source>
</evidence>
<evidence type="ECO:0000256" key="12">
    <source>
        <dbReference type="ARBA" id="ARBA00049020"/>
    </source>
</evidence>
<evidence type="ECO:0000313" key="14">
    <source>
        <dbReference type="EMBL" id="KAF7190491.1"/>
    </source>
</evidence>
<comment type="similarity">
    <text evidence="3">Belongs to the HTP reductase family.</text>
</comment>
<dbReference type="PANTHER" id="PTHR38011:SF7">
    <property type="entry name" value="2,5-DIAMINO-6-RIBOSYLAMINO-4(3H)-PYRIMIDINONE 5'-PHOSPHATE REDUCTASE"/>
    <property type="match status" value="1"/>
</dbReference>
<dbReference type="GO" id="GO:0008703">
    <property type="term" value="F:5-amino-6-(5-phosphoribosylamino)uracil reductase activity"/>
    <property type="evidence" value="ECO:0007669"/>
    <property type="project" value="InterPro"/>
</dbReference>
<dbReference type="OrthoDB" id="5432at2759"/>
<dbReference type="InterPro" id="IPR024072">
    <property type="entry name" value="DHFR-like_dom_sf"/>
</dbReference>
<dbReference type="InterPro" id="IPR002734">
    <property type="entry name" value="RibDG_C"/>
</dbReference>
<gene>
    <name evidence="14" type="ORF">HII31_08205</name>
</gene>
<organism evidence="14 15">
    <name type="scientific">Pseudocercospora fuligena</name>
    <dbReference type="NCBI Taxonomy" id="685502"/>
    <lineage>
        <taxon>Eukaryota</taxon>
        <taxon>Fungi</taxon>
        <taxon>Dikarya</taxon>
        <taxon>Ascomycota</taxon>
        <taxon>Pezizomycotina</taxon>
        <taxon>Dothideomycetes</taxon>
        <taxon>Dothideomycetidae</taxon>
        <taxon>Mycosphaerellales</taxon>
        <taxon>Mycosphaerellaceae</taxon>
        <taxon>Pseudocercospora</taxon>
    </lineage>
</organism>